<organism evidence="1 2">
    <name type="scientific">Myroides odoratimimus</name>
    <dbReference type="NCBI Taxonomy" id="76832"/>
    <lineage>
        <taxon>Bacteria</taxon>
        <taxon>Pseudomonadati</taxon>
        <taxon>Bacteroidota</taxon>
        <taxon>Flavobacteriia</taxon>
        <taxon>Flavobacteriales</taxon>
        <taxon>Flavobacteriaceae</taxon>
        <taxon>Myroides</taxon>
    </lineage>
</organism>
<protein>
    <submittedName>
        <fullName evidence="1">Uncharacterized protein</fullName>
    </submittedName>
</protein>
<dbReference type="Proteomes" id="UP000069030">
    <property type="component" value="Chromosome"/>
</dbReference>
<accession>A0A0S7EHA7</accession>
<name>A0A0S7EHA7_9FLAO</name>
<gene>
    <name evidence="1" type="ORF">AS202_16120</name>
</gene>
<sequence length="239" mass="27845">MKTLQPLELDKIRQELINHKIEYIEVIEELTDHIANGIEQQWRESNTQISFEEALAIEINKFGVKGLSKVQTQMNKAQIYEYLRIIGLGIKEYFVTSKVLYLLAIFIGTLLLFNISSTWYFIDRIFNVGYLATIVTFNLVIMIESDSSCKLPYLGNTKRYISNAYYLLVKQLTYFSLIPMIILCFSKISQQFIYSNSAFIWVPKSILFTLLLIIPFIILNKLRPMVLKKKNELSQSKVI</sequence>
<dbReference type="RefSeq" id="WP_058699691.1">
    <property type="nucleotide sequence ID" value="NZ_BCMQ01000011.1"/>
</dbReference>
<reference evidence="1 2" key="1">
    <citation type="journal article" date="2016" name="J. Zhejiang Univ. Sci. B">
        <title>Antibiotic resistance mechanisms of Myroides sp.</title>
        <authorList>
            <person name="Hu S."/>
            <person name="Yuan S."/>
            <person name="Qu H."/>
            <person name="Jiang T."/>
            <person name="Zhou Y."/>
            <person name="Wang M."/>
            <person name="Ming D."/>
        </authorList>
    </citation>
    <scope>NUCLEOTIDE SEQUENCE [LARGE SCALE GENOMIC DNA]</scope>
    <source>
        <strain evidence="1 2">PR63039</strain>
    </source>
</reference>
<evidence type="ECO:0000313" key="2">
    <source>
        <dbReference type="Proteomes" id="UP000069030"/>
    </source>
</evidence>
<proteinExistence type="predicted"/>
<dbReference type="AlphaFoldDB" id="A0A0S7EHA7"/>
<dbReference type="KEGG" id="mod:AS202_16120"/>
<evidence type="ECO:0000313" key="1">
    <source>
        <dbReference type="EMBL" id="ALU27576.1"/>
    </source>
</evidence>
<dbReference type="EMBL" id="CP013690">
    <property type="protein sequence ID" value="ALU27576.1"/>
    <property type="molecule type" value="Genomic_DNA"/>
</dbReference>